<feature type="region of interest" description="Disordered" evidence="1">
    <location>
        <begin position="40"/>
        <end position="77"/>
    </location>
</feature>
<sequence length="426" mass="47533">MYKRLGMSASPSSALGSSGPSVGESCPRLAVKSTEGCVGAAARRTSPRKTSAPAASSAAATPGTTASTRGASFGGTQTGPCEFVQPLVIRDSDASKPLATPNVFFHHRFFLWMPYRMLAYPFVCSQPGCDRRQLSSCGLYKTVRRVIDQVDDYYMGTEYLECGKCHRKLPAWSKEILEQLDICNRLRFPAVLSYHLALDRRVVAELRDRSLGNSATRLYLKLSELHYHDYMERVLNYHTVMQKFSAQFPAQTAVKEVPAYRRVPSARWLLSVYVADCYTRLAELKANITSTFSTVLKMDSTKRVVRKLSGSAKGTAAWSTNVGNEHGQVLMSVLTASEGRGLKEMARGLVSRYQAAGVPLPQLLYVDRDCCGKFHMWAKDLFPQWENLLVRLDIWHFMRRLASCVTTESHPLFVESDSWFDNGTAC</sequence>
<dbReference type="InterPro" id="IPR046616">
    <property type="entry name" value="DUF6729"/>
</dbReference>
<evidence type="ECO:0000313" key="3">
    <source>
        <dbReference type="EMBL" id="KAK3758970.1"/>
    </source>
</evidence>
<name>A0AAE1D6W8_9GAST</name>
<reference evidence="3" key="1">
    <citation type="journal article" date="2023" name="G3 (Bethesda)">
        <title>A reference genome for the long-term kleptoplast-retaining sea slug Elysia crispata morphotype clarki.</title>
        <authorList>
            <person name="Eastman K.E."/>
            <person name="Pendleton A.L."/>
            <person name="Shaikh M.A."/>
            <person name="Suttiyut T."/>
            <person name="Ogas R."/>
            <person name="Tomko P."/>
            <person name="Gavelis G."/>
            <person name="Widhalm J.R."/>
            <person name="Wisecaver J.H."/>
        </authorList>
    </citation>
    <scope>NUCLEOTIDE SEQUENCE</scope>
    <source>
        <strain evidence="3">ECLA1</strain>
    </source>
</reference>
<comment type="caution">
    <text evidence="3">The sequence shown here is derived from an EMBL/GenBank/DDBJ whole genome shotgun (WGS) entry which is preliminary data.</text>
</comment>
<feature type="compositionally biased region" description="Low complexity" evidence="1">
    <location>
        <begin position="8"/>
        <end position="21"/>
    </location>
</feature>
<dbReference type="Pfam" id="PF20499">
    <property type="entry name" value="DUF6729"/>
    <property type="match status" value="1"/>
</dbReference>
<gene>
    <name evidence="3" type="ORF">RRG08_005596</name>
</gene>
<evidence type="ECO:0000259" key="2">
    <source>
        <dbReference type="Pfam" id="PF20499"/>
    </source>
</evidence>
<evidence type="ECO:0000256" key="1">
    <source>
        <dbReference type="SAM" id="MobiDB-lite"/>
    </source>
</evidence>
<feature type="region of interest" description="Disordered" evidence="1">
    <location>
        <begin position="1"/>
        <end position="27"/>
    </location>
</feature>
<dbReference type="EMBL" id="JAWDGP010005176">
    <property type="protein sequence ID" value="KAK3758970.1"/>
    <property type="molecule type" value="Genomic_DNA"/>
</dbReference>
<dbReference type="PANTHER" id="PTHR24401:SF29">
    <property type="entry name" value="SI:CH211-243P7.3-RELATED"/>
    <property type="match status" value="1"/>
</dbReference>
<keyword evidence="4" id="KW-1185">Reference proteome</keyword>
<dbReference type="AlphaFoldDB" id="A0AAE1D6W8"/>
<accession>A0AAE1D6W8</accession>
<protein>
    <recommendedName>
        <fullName evidence="2">DUF6729 domain-containing protein</fullName>
    </recommendedName>
</protein>
<dbReference type="PANTHER" id="PTHR24401">
    <property type="entry name" value="SI:CH211-243P7.3-RELATED"/>
    <property type="match status" value="1"/>
</dbReference>
<organism evidence="3 4">
    <name type="scientific">Elysia crispata</name>
    <name type="common">lettuce slug</name>
    <dbReference type="NCBI Taxonomy" id="231223"/>
    <lineage>
        <taxon>Eukaryota</taxon>
        <taxon>Metazoa</taxon>
        <taxon>Spiralia</taxon>
        <taxon>Lophotrochozoa</taxon>
        <taxon>Mollusca</taxon>
        <taxon>Gastropoda</taxon>
        <taxon>Heterobranchia</taxon>
        <taxon>Euthyneura</taxon>
        <taxon>Panpulmonata</taxon>
        <taxon>Sacoglossa</taxon>
        <taxon>Placobranchoidea</taxon>
        <taxon>Plakobranchidae</taxon>
        <taxon>Elysia</taxon>
    </lineage>
</organism>
<dbReference type="Proteomes" id="UP001283361">
    <property type="component" value="Unassembled WGS sequence"/>
</dbReference>
<proteinExistence type="predicted"/>
<evidence type="ECO:0000313" key="4">
    <source>
        <dbReference type="Proteomes" id="UP001283361"/>
    </source>
</evidence>
<feature type="compositionally biased region" description="Low complexity" evidence="1">
    <location>
        <begin position="48"/>
        <end position="71"/>
    </location>
</feature>
<feature type="domain" description="DUF6729" evidence="2">
    <location>
        <begin position="100"/>
        <end position="277"/>
    </location>
</feature>